<evidence type="ECO:0000256" key="13">
    <source>
        <dbReference type="PIRSR" id="PIRSR001365-1"/>
    </source>
</evidence>
<evidence type="ECO:0000313" key="17">
    <source>
        <dbReference type="EMBL" id="CEK68049.1"/>
    </source>
</evidence>
<feature type="active site" description="Schiff-base intermediate with substrate" evidence="13">
    <location>
        <position position="208"/>
    </location>
</feature>
<accession>A0A0B6ZJL1</accession>
<comment type="function">
    <text evidence="1">Catalyzes the final step in the metabolic pathway of hydroxyproline.</text>
</comment>
<dbReference type="SUPFAM" id="SSF51569">
    <property type="entry name" value="Aldolase"/>
    <property type="match status" value="1"/>
</dbReference>
<dbReference type="PRINTS" id="PR00146">
    <property type="entry name" value="DHPICSNTHASE"/>
</dbReference>
<evidence type="ECO:0000313" key="16">
    <source>
        <dbReference type="EMBL" id="CEK68048.1"/>
    </source>
</evidence>
<reference evidence="15" key="1">
    <citation type="submission" date="2014-12" db="EMBL/GenBank/DDBJ databases">
        <title>Insight into the proteome of Arion vulgaris.</title>
        <authorList>
            <person name="Aradska J."/>
            <person name="Bulat T."/>
            <person name="Smidak R."/>
            <person name="Sarate P."/>
            <person name="Gangsoo J."/>
            <person name="Sialana F."/>
            <person name="Bilban M."/>
            <person name="Lubec G."/>
        </authorList>
    </citation>
    <scope>NUCLEOTIDE SEQUENCE</scope>
    <source>
        <tissue evidence="15">Skin</tissue>
    </source>
</reference>
<dbReference type="Gene3D" id="3.20.20.70">
    <property type="entry name" value="Aldolase class I"/>
    <property type="match status" value="1"/>
</dbReference>
<keyword evidence="6 12" id="KW-0456">Lyase</keyword>
<gene>
    <name evidence="15" type="primary">ORF64878</name>
    <name evidence="16" type="synonym">ORF64883</name>
    <name evidence="17" type="synonym">ORF64886</name>
    <name evidence="18" type="synonym">ORF64889</name>
</gene>
<dbReference type="GO" id="GO:0008840">
    <property type="term" value="F:4-hydroxy-tetrahydrodipicolinate synthase activity"/>
    <property type="evidence" value="ECO:0007669"/>
    <property type="project" value="TreeGrafter"/>
</dbReference>
<dbReference type="PIRSF" id="PIRSF001365">
    <property type="entry name" value="DHDPS"/>
    <property type="match status" value="1"/>
</dbReference>
<dbReference type="EC" id="4.1.3.16" evidence="4"/>
<feature type="active site" description="Proton donor/acceptor" evidence="13">
    <location>
        <position position="180"/>
    </location>
</feature>
<name>A0A0B6ZJL1_9EUPU</name>
<feature type="binding site" evidence="14">
    <location>
        <position position="251"/>
    </location>
    <ligand>
        <name>pyruvate</name>
        <dbReference type="ChEBI" id="CHEBI:15361"/>
    </ligand>
</feature>
<evidence type="ECO:0000256" key="6">
    <source>
        <dbReference type="ARBA" id="ARBA00023239"/>
    </source>
</evidence>
<evidence type="ECO:0000313" key="18">
    <source>
        <dbReference type="EMBL" id="CEK68051.1"/>
    </source>
</evidence>
<comment type="subunit">
    <text evidence="3">Homotetramer.</text>
</comment>
<evidence type="ECO:0000256" key="11">
    <source>
        <dbReference type="ARBA" id="ARBA00033613"/>
    </source>
</evidence>
<comment type="catalytic activity">
    <reaction evidence="10">
        <text>(4R)-4-hydroxy-2-oxoglutarate = glyoxylate + pyruvate</text>
        <dbReference type="Rhea" id="RHEA:30687"/>
        <dbReference type="ChEBI" id="CHEBI:15361"/>
        <dbReference type="ChEBI" id="CHEBI:36655"/>
        <dbReference type="ChEBI" id="CHEBI:62213"/>
        <dbReference type="EC" id="4.1.3.16"/>
    </reaction>
</comment>
<evidence type="ECO:0000256" key="12">
    <source>
        <dbReference type="PIRNR" id="PIRNR001365"/>
    </source>
</evidence>
<evidence type="ECO:0000256" key="1">
    <source>
        <dbReference type="ARBA" id="ARBA00002577"/>
    </source>
</evidence>
<dbReference type="EMBL" id="HACG01021186">
    <property type="protein sequence ID" value="CEK68051.1"/>
    <property type="molecule type" value="Transcribed_RNA"/>
</dbReference>
<dbReference type="SMART" id="SM01130">
    <property type="entry name" value="DHDPS"/>
    <property type="match status" value="1"/>
</dbReference>
<dbReference type="EMBL" id="HACG01021184">
    <property type="protein sequence ID" value="CEK68049.1"/>
    <property type="molecule type" value="Transcribed_RNA"/>
</dbReference>
<dbReference type="PROSITE" id="PS00666">
    <property type="entry name" value="DHDPS_2"/>
    <property type="match status" value="1"/>
</dbReference>
<proteinExistence type="inferred from homology"/>
<dbReference type="InterPro" id="IPR013785">
    <property type="entry name" value="Aldolase_TIM"/>
</dbReference>
<comment type="catalytic activity">
    <reaction evidence="11">
        <text>(4S)-4-hydroxy-2-oxoglutarate = glyoxylate + pyruvate</text>
        <dbReference type="Rhea" id="RHEA:35639"/>
        <dbReference type="ChEBI" id="CHEBI:15361"/>
        <dbReference type="ChEBI" id="CHEBI:36655"/>
        <dbReference type="ChEBI" id="CHEBI:71685"/>
        <dbReference type="EC" id="4.1.3.16"/>
    </reaction>
</comment>
<evidence type="ECO:0000256" key="14">
    <source>
        <dbReference type="PIRSR" id="PIRSR001365-2"/>
    </source>
</evidence>
<dbReference type="InterPro" id="IPR002220">
    <property type="entry name" value="DapA-like"/>
</dbReference>
<dbReference type="GO" id="GO:0008700">
    <property type="term" value="F:(R,S)-4-hydroxy-2-oxoglutarate aldolase activity"/>
    <property type="evidence" value="ECO:0007669"/>
    <property type="project" value="UniProtKB-EC"/>
</dbReference>
<protein>
    <recommendedName>
        <fullName evidence="5">4-hydroxy-2-oxoglutarate aldolase, mitochondrial</fullName>
        <ecNumber evidence="4">4.1.3.16</ecNumber>
    </recommendedName>
    <alternativeName>
        <fullName evidence="9">Dihydrodipicolinate synthase-like</fullName>
    </alternativeName>
    <alternativeName>
        <fullName evidence="8">Probable 2-keto-4-hydroxyglutarate aldolase</fullName>
    </alternativeName>
</protein>
<organism evidence="15">
    <name type="scientific">Arion vulgaris</name>
    <dbReference type="NCBI Taxonomy" id="1028688"/>
    <lineage>
        <taxon>Eukaryota</taxon>
        <taxon>Metazoa</taxon>
        <taxon>Spiralia</taxon>
        <taxon>Lophotrochozoa</taxon>
        <taxon>Mollusca</taxon>
        <taxon>Gastropoda</taxon>
        <taxon>Heterobranchia</taxon>
        <taxon>Euthyneura</taxon>
        <taxon>Panpulmonata</taxon>
        <taxon>Eupulmonata</taxon>
        <taxon>Stylommatophora</taxon>
        <taxon>Helicina</taxon>
        <taxon>Arionoidea</taxon>
        <taxon>Arionidae</taxon>
        <taxon>Arion</taxon>
    </lineage>
</organism>
<sequence>MSRAALVASRFLKCGQELSLLRPLNFISAGKCSAFSSSTVQRQHLDISGIFPPIPTPFNADESIAYDKLEYNMKKWNKIPFRGYVVQGSNGECCFLNLEERVKMVKEVKRLAGPNKLIIAGSGCESTRETILLSQKMAEAGAEAVLVVNPFYFKASMNQEALLTHFTKVADQVPVPVILYNVPSNTGLDIPAEVIIKLAQHPNIIGMKESGGDIVRISSIIFSTASENFQVLSGSAGFLLASYNVGCVGGICGLANVLGDEVCRLSDLANSKDIKSARELQLRLVIPNTCITRRFGVPGVKAALEWFGYYGGPTRSPLVPLTPAEEAIVKQSFKNANYL</sequence>
<evidence type="ECO:0000256" key="9">
    <source>
        <dbReference type="ARBA" id="ARBA00032879"/>
    </source>
</evidence>
<dbReference type="InterPro" id="IPR020625">
    <property type="entry name" value="Schiff_base-form_aldolases_AS"/>
</dbReference>
<dbReference type="GO" id="GO:0009436">
    <property type="term" value="P:glyoxylate catabolic process"/>
    <property type="evidence" value="ECO:0007669"/>
    <property type="project" value="TreeGrafter"/>
</dbReference>
<dbReference type="PANTHER" id="PTHR12128">
    <property type="entry name" value="DIHYDRODIPICOLINATE SYNTHASE"/>
    <property type="match status" value="1"/>
</dbReference>
<evidence type="ECO:0000313" key="15">
    <source>
        <dbReference type="EMBL" id="CEK68046.1"/>
    </source>
</evidence>
<dbReference type="CDD" id="cd00408">
    <property type="entry name" value="DHDPS-like"/>
    <property type="match status" value="1"/>
</dbReference>
<evidence type="ECO:0000256" key="7">
    <source>
        <dbReference type="ARBA" id="ARBA00023270"/>
    </source>
</evidence>
<dbReference type="PANTHER" id="PTHR12128:SF66">
    <property type="entry name" value="4-HYDROXY-2-OXOGLUTARATE ALDOLASE, MITOCHONDRIAL"/>
    <property type="match status" value="1"/>
</dbReference>
<evidence type="ECO:0000256" key="5">
    <source>
        <dbReference type="ARBA" id="ARBA00018425"/>
    </source>
</evidence>
<comment type="similarity">
    <text evidence="2 12">Belongs to the DapA family.</text>
</comment>
<dbReference type="AlphaFoldDB" id="A0A0B6ZJL1"/>
<dbReference type="EMBL" id="HACG01021183">
    <property type="protein sequence ID" value="CEK68048.1"/>
    <property type="molecule type" value="Transcribed_RNA"/>
</dbReference>
<evidence type="ECO:0000256" key="2">
    <source>
        <dbReference type="ARBA" id="ARBA00007592"/>
    </source>
</evidence>
<evidence type="ECO:0000256" key="4">
    <source>
        <dbReference type="ARBA" id="ARBA00012215"/>
    </source>
</evidence>
<evidence type="ECO:0000256" key="10">
    <source>
        <dbReference type="ARBA" id="ARBA00033610"/>
    </source>
</evidence>
<dbReference type="GO" id="GO:0005739">
    <property type="term" value="C:mitochondrion"/>
    <property type="evidence" value="ECO:0007669"/>
    <property type="project" value="TreeGrafter"/>
</dbReference>
<keyword evidence="7" id="KW-0704">Schiff base</keyword>
<dbReference type="Pfam" id="PF00701">
    <property type="entry name" value="DHDPS"/>
    <property type="match status" value="1"/>
</dbReference>
<evidence type="ECO:0000256" key="3">
    <source>
        <dbReference type="ARBA" id="ARBA00011881"/>
    </source>
</evidence>
<evidence type="ECO:0000256" key="8">
    <source>
        <dbReference type="ARBA" id="ARBA00030874"/>
    </source>
</evidence>
<dbReference type="EMBL" id="HACG01021181">
    <property type="protein sequence ID" value="CEK68046.1"/>
    <property type="molecule type" value="Transcribed_RNA"/>
</dbReference>